<feature type="domain" description="ParB-like N-terminal" evidence="3">
    <location>
        <begin position="35"/>
        <end position="125"/>
    </location>
</feature>
<dbReference type="PANTHER" id="PTHR33375">
    <property type="entry name" value="CHROMOSOME-PARTITIONING PROTEIN PARB-RELATED"/>
    <property type="match status" value="1"/>
</dbReference>
<dbReference type="Gene3D" id="1.10.10.2830">
    <property type="match status" value="1"/>
</dbReference>
<dbReference type="InterPro" id="IPR036086">
    <property type="entry name" value="ParB/Sulfiredoxin_sf"/>
</dbReference>
<comment type="caution">
    <text evidence="4">The sequence shown here is derived from an EMBL/GenBank/DDBJ whole genome shotgun (WGS) entry which is preliminary data.</text>
</comment>
<name>A3IYY0_9CHRO</name>
<sequence>MPTKKPPSFQMRSSVSSFIDTATKSLDISDSSSVKTIPIEVIHLPRSQPRRYFEPQRLEELVTSIKQHGILQPLLVRLKETGEYELVAGERRYRAAKEALLTEVPVIIKELNDCEALQLALIENLQREDLNPVEETKGILELLMLNLSYTSIDEVKSLLYQMKRANDSQSNLDIFNQEPVQLVVLLFKQLGRQTWESFVKNRLPLLNLPEDILTVLQNGEIAYTKAKSIAQVKEVEQRKQLLNEAISDNLSLSAIKDKIKALNSSSTASENPAKQVKDVAQKIRQLKPWLKDRKKWQRIQNYTQKISGILQEIEEAT</sequence>
<evidence type="ECO:0000313" key="5">
    <source>
        <dbReference type="Proteomes" id="UP000003781"/>
    </source>
</evidence>
<dbReference type="InterPro" id="IPR003115">
    <property type="entry name" value="ParB_N"/>
</dbReference>
<dbReference type="Pfam" id="PF02195">
    <property type="entry name" value="ParB_N"/>
    <property type="match status" value="1"/>
</dbReference>
<comment type="similarity">
    <text evidence="1">Belongs to the ParB family.</text>
</comment>
<dbReference type="AlphaFoldDB" id="A3IYY0"/>
<dbReference type="FunFam" id="3.90.1530.30:FF:000001">
    <property type="entry name" value="Chromosome partitioning protein ParB"/>
    <property type="match status" value="1"/>
</dbReference>
<evidence type="ECO:0000256" key="1">
    <source>
        <dbReference type="ARBA" id="ARBA00006295"/>
    </source>
</evidence>
<proteinExistence type="inferred from homology"/>
<evidence type="ECO:0000256" key="2">
    <source>
        <dbReference type="ARBA" id="ARBA00023125"/>
    </source>
</evidence>
<dbReference type="InterPro" id="IPR041468">
    <property type="entry name" value="HTH_ParB/Spo0J"/>
</dbReference>
<dbReference type="InterPro" id="IPR004437">
    <property type="entry name" value="ParB/RepB/Spo0J"/>
</dbReference>
<dbReference type="GO" id="GO:0005694">
    <property type="term" value="C:chromosome"/>
    <property type="evidence" value="ECO:0007669"/>
    <property type="project" value="TreeGrafter"/>
</dbReference>
<dbReference type="SUPFAM" id="SSF110849">
    <property type="entry name" value="ParB/Sulfiredoxin"/>
    <property type="match status" value="1"/>
</dbReference>
<reference evidence="4 5" key="1">
    <citation type="submission" date="2007-03" db="EMBL/GenBank/DDBJ databases">
        <authorList>
            <person name="Stal L."/>
            <person name="Ferriera S."/>
            <person name="Johnson J."/>
            <person name="Kravitz S."/>
            <person name="Beeson K."/>
            <person name="Sutton G."/>
            <person name="Rogers Y.-H."/>
            <person name="Friedman R."/>
            <person name="Frazier M."/>
            <person name="Venter J.C."/>
        </authorList>
    </citation>
    <scope>NUCLEOTIDE SEQUENCE [LARGE SCALE GENOMIC DNA]</scope>
    <source>
        <strain evidence="4 5">CCY0110</strain>
    </source>
</reference>
<dbReference type="Pfam" id="PF17762">
    <property type="entry name" value="HTH_ParB"/>
    <property type="match status" value="1"/>
</dbReference>
<organism evidence="4 5">
    <name type="scientific">Crocosphaera chwakensis CCY0110</name>
    <dbReference type="NCBI Taxonomy" id="391612"/>
    <lineage>
        <taxon>Bacteria</taxon>
        <taxon>Bacillati</taxon>
        <taxon>Cyanobacteriota</taxon>
        <taxon>Cyanophyceae</taxon>
        <taxon>Oscillatoriophycideae</taxon>
        <taxon>Chroococcales</taxon>
        <taxon>Aphanothecaceae</taxon>
        <taxon>Crocosphaera</taxon>
        <taxon>Crocosphaera chwakensis</taxon>
    </lineage>
</organism>
<dbReference type="RefSeq" id="WP_008278596.1">
    <property type="nucleotide sequence ID" value="NZ_AAXW01000090.1"/>
</dbReference>
<dbReference type="GO" id="GO:0007059">
    <property type="term" value="P:chromosome segregation"/>
    <property type="evidence" value="ECO:0007669"/>
    <property type="project" value="TreeGrafter"/>
</dbReference>
<dbReference type="InterPro" id="IPR050336">
    <property type="entry name" value="Chromosome_partition/occlusion"/>
</dbReference>
<dbReference type="PANTHER" id="PTHR33375:SF7">
    <property type="entry name" value="CHROMOSOME 2-PARTITIONING PROTEIN PARB-RELATED"/>
    <property type="match status" value="1"/>
</dbReference>
<evidence type="ECO:0000313" key="4">
    <source>
        <dbReference type="EMBL" id="EAZ88320.1"/>
    </source>
</evidence>
<dbReference type="Gene3D" id="3.90.1530.30">
    <property type="match status" value="1"/>
</dbReference>
<dbReference type="NCBIfam" id="TIGR00180">
    <property type="entry name" value="parB_part"/>
    <property type="match status" value="1"/>
</dbReference>
<accession>A3IYY0</accession>
<dbReference type="EMBL" id="AAXW01000090">
    <property type="protein sequence ID" value="EAZ88320.1"/>
    <property type="molecule type" value="Genomic_DNA"/>
</dbReference>
<keyword evidence="5" id="KW-1185">Reference proteome</keyword>
<dbReference type="Proteomes" id="UP000003781">
    <property type="component" value="Unassembled WGS sequence"/>
</dbReference>
<dbReference type="eggNOG" id="COG1475">
    <property type="taxonomic scope" value="Bacteria"/>
</dbReference>
<dbReference type="GO" id="GO:0003677">
    <property type="term" value="F:DNA binding"/>
    <property type="evidence" value="ECO:0007669"/>
    <property type="project" value="UniProtKB-KW"/>
</dbReference>
<protein>
    <submittedName>
        <fullName evidence="4">ParB-like partition protein</fullName>
    </submittedName>
</protein>
<gene>
    <name evidence="4" type="ORF">CY0110_14840</name>
</gene>
<evidence type="ECO:0000259" key="3">
    <source>
        <dbReference type="SMART" id="SM00470"/>
    </source>
</evidence>
<dbReference type="CDD" id="cd16393">
    <property type="entry name" value="SPO0J_N"/>
    <property type="match status" value="1"/>
</dbReference>
<dbReference type="SMART" id="SM00470">
    <property type="entry name" value="ParB"/>
    <property type="match status" value="1"/>
</dbReference>
<dbReference type="SUPFAM" id="SSF109709">
    <property type="entry name" value="KorB DNA-binding domain-like"/>
    <property type="match status" value="1"/>
</dbReference>
<keyword evidence="2" id="KW-0238">DNA-binding</keyword>
<dbReference type="OrthoDB" id="9802051at2"/>